<evidence type="ECO:0000313" key="13">
    <source>
        <dbReference type="Proteomes" id="UP000050525"/>
    </source>
</evidence>
<protein>
    <submittedName>
        <fullName evidence="12">Major histocompatibility complex class I-related protein-like</fullName>
    </submittedName>
</protein>
<keyword evidence="6" id="KW-1133">Transmembrane helix</keyword>
<dbReference type="PANTHER" id="PTHR16675:SF242">
    <property type="entry name" value="MAJOR HISTOCOMPATIBILITY COMPLEX CLASS I-RELATED GENE PROTEIN"/>
    <property type="match status" value="1"/>
</dbReference>
<dbReference type="AlphaFoldDB" id="A0A151LY29"/>
<dbReference type="InterPro" id="IPR050208">
    <property type="entry name" value="MHC_class-I_related"/>
</dbReference>
<evidence type="ECO:0000256" key="7">
    <source>
        <dbReference type="ARBA" id="ARBA00023136"/>
    </source>
</evidence>
<sequence>MVTPAGFHCYRHLYMGVLDPSQGVPYFTAMSYVDDQKILHYDSETRRQEPQHPVAQVSNRPSWDRCTIVSCRVHSFYPRDVAVVWLKNGEAQPQETNRSGVLPSGDGTYQTWATIEIDPSSNHNYTCSVEHKSLGAALRVAWDKGRTERAGRAAEHGAAHNEAAPAQEAVEREAFEAAEKEAVESEASDAMEREALESEALASKALASSRAAEVSPRHVGQLDCEH</sequence>
<comment type="subcellular location">
    <subcellularLocation>
        <location evidence="1">Membrane</location>
        <topology evidence="1">Single-pass type I membrane protein</topology>
    </subcellularLocation>
</comment>
<evidence type="ECO:0000256" key="5">
    <source>
        <dbReference type="ARBA" id="ARBA00022859"/>
    </source>
</evidence>
<comment type="caution">
    <text evidence="12">The sequence shown here is derived from an EMBL/GenBank/DDBJ whole genome shotgun (WGS) entry which is preliminary data.</text>
</comment>
<dbReference type="GO" id="GO:0002474">
    <property type="term" value="P:antigen processing and presentation of peptide antigen via MHC class I"/>
    <property type="evidence" value="ECO:0007669"/>
    <property type="project" value="UniProtKB-KW"/>
</dbReference>
<feature type="domain" description="Ig-like" evidence="11">
    <location>
        <begin position="50"/>
        <end position="141"/>
    </location>
</feature>
<dbReference type="PROSITE" id="PS50835">
    <property type="entry name" value="IG_LIKE"/>
    <property type="match status" value="1"/>
</dbReference>
<evidence type="ECO:0000256" key="2">
    <source>
        <dbReference type="ARBA" id="ARBA00022451"/>
    </source>
</evidence>
<dbReference type="FunFam" id="2.60.40.10:FF:000204">
    <property type="entry name" value="Major histocompatibility complex, class I-related protein"/>
    <property type="match status" value="1"/>
</dbReference>
<evidence type="ECO:0000256" key="8">
    <source>
        <dbReference type="ARBA" id="ARBA00023157"/>
    </source>
</evidence>
<evidence type="ECO:0000256" key="10">
    <source>
        <dbReference type="SAM" id="MobiDB-lite"/>
    </source>
</evidence>
<feature type="compositionally biased region" description="Basic and acidic residues" evidence="10">
    <location>
        <begin position="148"/>
        <end position="159"/>
    </location>
</feature>
<evidence type="ECO:0000256" key="4">
    <source>
        <dbReference type="ARBA" id="ARBA00022729"/>
    </source>
</evidence>
<evidence type="ECO:0000259" key="11">
    <source>
        <dbReference type="PROSITE" id="PS50835"/>
    </source>
</evidence>
<keyword evidence="5" id="KW-0391">Immunity</keyword>
<keyword evidence="13" id="KW-1185">Reference proteome</keyword>
<dbReference type="SUPFAM" id="SSF54452">
    <property type="entry name" value="MHC antigen-recognition domain"/>
    <property type="match status" value="1"/>
</dbReference>
<evidence type="ECO:0000256" key="3">
    <source>
        <dbReference type="ARBA" id="ARBA00022692"/>
    </source>
</evidence>
<dbReference type="InterPro" id="IPR036179">
    <property type="entry name" value="Ig-like_dom_sf"/>
</dbReference>
<dbReference type="Gene3D" id="2.60.40.10">
    <property type="entry name" value="Immunoglobulins"/>
    <property type="match status" value="1"/>
</dbReference>
<dbReference type="GO" id="GO:0042612">
    <property type="term" value="C:MHC class I protein complex"/>
    <property type="evidence" value="ECO:0007669"/>
    <property type="project" value="UniProtKB-KW"/>
</dbReference>
<feature type="region of interest" description="Disordered" evidence="10">
    <location>
        <begin position="177"/>
        <end position="226"/>
    </location>
</feature>
<dbReference type="InterPro" id="IPR007110">
    <property type="entry name" value="Ig-like_dom"/>
</dbReference>
<keyword evidence="7" id="KW-0472">Membrane</keyword>
<name>A0A151LY29_ALLMI</name>
<organism evidence="12 13">
    <name type="scientific">Alligator mississippiensis</name>
    <name type="common">American alligator</name>
    <dbReference type="NCBI Taxonomy" id="8496"/>
    <lineage>
        <taxon>Eukaryota</taxon>
        <taxon>Metazoa</taxon>
        <taxon>Chordata</taxon>
        <taxon>Craniata</taxon>
        <taxon>Vertebrata</taxon>
        <taxon>Euteleostomi</taxon>
        <taxon>Archelosauria</taxon>
        <taxon>Archosauria</taxon>
        <taxon>Crocodylia</taxon>
        <taxon>Alligatoridae</taxon>
        <taxon>Alligatorinae</taxon>
        <taxon>Alligator</taxon>
    </lineage>
</organism>
<feature type="compositionally biased region" description="Low complexity" evidence="10">
    <location>
        <begin position="198"/>
        <end position="213"/>
    </location>
</feature>
<keyword evidence="4" id="KW-0732">Signal</keyword>
<dbReference type="InterPro" id="IPR013783">
    <property type="entry name" value="Ig-like_fold"/>
</dbReference>
<reference evidence="12 13" key="1">
    <citation type="journal article" date="2012" name="Genome Biol.">
        <title>Sequencing three crocodilian genomes to illuminate the evolution of archosaurs and amniotes.</title>
        <authorList>
            <person name="St John J.A."/>
            <person name="Braun E.L."/>
            <person name="Isberg S.R."/>
            <person name="Miles L.G."/>
            <person name="Chong A.Y."/>
            <person name="Gongora J."/>
            <person name="Dalzell P."/>
            <person name="Moran C."/>
            <person name="Bed'hom B."/>
            <person name="Abzhanov A."/>
            <person name="Burgess S.C."/>
            <person name="Cooksey A.M."/>
            <person name="Castoe T.A."/>
            <person name="Crawford N.G."/>
            <person name="Densmore L.D."/>
            <person name="Drew J.C."/>
            <person name="Edwards S.V."/>
            <person name="Faircloth B.C."/>
            <person name="Fujita M.K."/>
            <person name="Greenwold M.J."/>
            <person name="Hoffmann F.G."/>
            <person name="Howard J.M."/>
            <person name="Iguchi T."/>
            <person name="Janes D.E."/>
            <person name="Khan S.Y."/>
            <person name="Kohno S."/>
            <person name="de Koning A.J."/>
            <person name="Lance S.L."/>
            <person name="McCarthy F.M."/>
            <person name="McCormack J.E."/>
            <person name="Merchant M.E."/>
            <person name="Peterson D.G."/>
            <person name="Pollock D.D."/>
            <person name="Pourmand N."/>
            <person name="Raney B.J."/>
            <person name="Roessler K.A."/>
            <person name="Sanford J.R."/>
            <person name="Sawyer R.H."/>
            <person name="Schmidt C.J."/>
            <person name="Triplett E.W."/>
            <person name="Tuberville T.D."/>
            <person name="Venegas-Anaya M."/>
            <person name="Howard J.T."/>
            <person name="Jarvis E.D."/>
            <person name="Guillette L.J.Jr."/>
            <person name="Glenn T.C."/>
            <person name="Green R.E."/>
            <person name="Ray D.A."/>
        </authorList>
    </citation>
    <scope>NUCLEOTIDE SEQUENCE [LARGE SCALE GENOMIC DNA]</scope>
    <source>
        <strain evidence="12">KSC_2009_1</strain>
    </source>
</reference>
<dbReference type="GO" id="GO:0005615">
    <property type="term" value="C:extracellular space"/>
    <property type="evidence" value="ECO:0007669"/>
    <property type="project" value="TreeGrafter"/>
</dbReference>
<dbReference type="Proteomes" id="UP000050525">
    <property type="component" value="Unassembled WGS sequence"/>
</dbReference>
<keyword evidence="2" id="KW-0490">MHC I</keyword>
<dbReference type="EMBL" id="AKHW03007077">
    <property type="protein sequence ID" value="KYO17167.1"/>
    <property type="molecule type" value="Genomic_DNA"/>
</dbReference>
<dbReference type="GO" id="GO:0006955">
    <property type="term" value="P:immune response"/>
    <property type="evidence" value="ECO:0007669"/>
    <property type="project" value="TreeGrafter"/>
</dbReference>
<gene>
    <name evidence="12" type="ORF">Y1Q_0008589</name>
</gene>
<dbReference type="InterPro" id="IPR003006">
    <property type="entry name" value="Ig/MHC_CS"/>
</dbReference>
<proteinExistence type="predicted"/>
<dbReference type="SUPFAM" id="SSF48726">
    <property type="entry name" value="Immunoglobulin"/>
    <property type="match status" value="1"/>
</dbReference>
<evidence type="ECO:0000256" key="1">
    <source>
        <dbReference type="ARBA" id="ARBA00004479"/>
    </source>
</evidence>
<dbReference type="PANTHER" id="PTHR16675">
    <property type="entry name" value="MHC CLASS I-RELATED"/>
    <property type="match status" value="1"/>
</dbReference>
<evidence type="ECO:0000256" key="9">
    <source>
        <dbReference type="ARBA" id="ARBA00023180"/>
    </source>
</evidence>
<feature type="region of interest" description="Disordered" evidence="10">
    <location>
        <begin position="148"/>
        <end position="167"/>
    </location>
</feature>
<evidence type="ECO:0000313" key="12">
    <source>
        <dbReference type="EMBL" id="KYO17167.1"/>
    </source>
</evidence>
<dbReference type="SMART" id="SM00407">
    <property type="entry name" value="IGc1"/>
    <property type="match status" value="1"/>
</dbReference>
<dbReference type="PROSITE" id="PS00290">
    <property type="entry name" value="IG_MHC"/>
    <property type="match status" value="1"/>
</dbReference>
<keyword evidence="9" id="KW-0325">Glycoprotein</keyword>
<dbReference type="InterPro" id="IPR011162">
    <property type="entry name" value="MHC_I/II-like_Ag-recog"/>
</dbReference>
<accession>A0A151LY29</accession>
<dbReference type="InterPro" id="IPR003597">
    <property type="entry name" value="Ig_C1-set"/>
</dbReference>
<dbReference type="Pfam" id="PF07654">
    <property type="entry name" value="C1-set"/>
    <property type="match status" value="1"/>
</dbReference>
<dbReference type="GO" id="GO:0009897">
    <property type="term" value="C:external side of plasma membrane"/>
    <property type="evidence" value="ECO:0007669"/>
    <property type="project" value="TreeGrafter"/>
</dbReference>
<keyword evidence="3" id="KW-0812">Transmembrane</keyword>
<evidence type="ECO:0000256" key="6">
    <source>
        <dbReference type="ARBA" id="ARBA00022989"/>
    </source>
</evidence>
<keyword evidence="8" id="KW-1015">Disulfide bond</keyword>